<feature type="region of interest" description="Disordered" evidence="1">
    <location>
        <begin position="1"/>
        <end position="52"/>
    </location>
</feature>
<dbReference type="EMBL" id="MU807338">
    <property type="protein sequence ID" value="KAJ3831621.1"/>
    <property type="molecule type" value="Genomic_DNA"/>
</dbReference>
<feature type="compositionally biased region" description="Basic residues" evidence="1">
    <location>
        <begin position="1"/>
        <end position="18"/>
    </location>
</feature>
<evidence type="ECO:0000313" key="2">
    <source>
        <dbReference type="EMBL" id="KAJ3831621.1"/>
    </source>
</evidence>
<dbReference type="Proteomes" id="UP001163846">
    <property type="component" value="Unassembled WGS sequence"/>
</dbReference>
<feature type="compositionally biased region" description="Acidic residues" evidence="1">
    <location>
        <begin position="292"/>
        <end position="318"/>
    </location>
</feature>
<sequence>MIHTVKKRSKRQRSRTKSPHTPTRNPHSDRRASEPPSTSHTPDIHTPNPFESPIREGIDALYNSSASFLVHSSPLRAETVMIPAFSTFTVSPAMKSLSDSVLDEPPATAREEELQKAVLYWKRKYRILKEQAISMQSSMVLNTAYCNRLRAQLAAQEESRKRTSKARLVGDGLPRLLTSEAFVNRVEAFQKAVDEKQKQQKRSKVVKLDRAGMKAEWEKLNSERVEHNNRVHIQWKEDCRLWDENKKQGKAQGPRPKWKDVWMAPVPKPWLLTDKEGSADTSGNVGENVEATVDDLSEPEYDELGNDGDDGEEDEDED</sequence>
<accession>A0AA38NW31</accession>
<name>A0AA38NW31_9AGAR</name>
<proteinExistence type="predicted"/>
<keyword evidence="3" id="KW-1185">Reference proteome</keyword>
<feature type="region of interest" description="Disordered" evidence="1">
    <location>
        <begin position="269"/>
        <end position="318"/>
    </location>
</feature>
<evidence type="ECO:0000256" key="1">
    <source>
        <dbReference type="SAM" id="MobiDB-lite"/>
    </source>
</evidence>
<gene>
    <name evidence="2" type="ORF">F5878DRAFT_549306</name>
</gene>
<comment type="caution">
    <text evidence="2">The sequence shown here is derived from an EMBL/GenBank/DDBJ whole genome shotgun (WGS) entry which is preliminary data.</text>
</comment>
<organism evidence="2 3">
    <name type="scientific">Lentinula raphanica</name>
    <dbReference type="NCBI Taxonomy" id="153919"/>
    <lineage>
        <taxon>Eukaryota</taxon>
        <taxon>Fungi</taxon>
        <taxon>Dikarya</taxon>
        <taxon>Basidiomycota</taxon>
        <taxon>Agaricomycotina</taxon>
        <taxon>Agaricomycetes</taxon>
        <taxon>Agaricomycetidae</taxon>
        <taxon>Agaricales</taxon>
        <taxon>Marasmiineae</taxon>
        <taxon>Omphalotaceae</taxon>
        <taxon>Lentinula</taxon>
    </lineage>
</organism>
<evidence type="ECO:0000313" key="3">
    <source>
        <dbReference type="Proteomes" id="UP001163846"/>
    </source>
</evidence>
<dbReference type="AlphaFoldDB" id="A0AA38NW31"/>
<protein>
    <submittedName>
        <fullName evidence="2">Uncharacterized protein</fullName>
    </submittedName>
</protein>
<reference evidence="2" key="1">
    <citation type="submission" date="2022-08" db="EMBL/GenBank/DDBJ databases">
        <authorList>
            <consortium name="DOE Joint Genome Institute"/>
            <person name="Min B."/>
            <person name="Riley R."/>
            <person name="Sierra-Patev S."/>
            <person name="Naranjo-Ortiz M."/>
            <person name="Looney B."/>
            <person name="Konkel Z."/>
            <person name="Slot J.C."/>
            <person name="Sakamoto Y."/>
            <person name="Steenwyk J.L."/>
            <person name="Rokas A."/>
            <person name="Carro J."/>
            <person name="Camarero S."/>
            <person name="Ferreira P."/>
            <person name="Molpeceres G."/>
            <person name="Ruiz-Duenas F.J."/>
            <person name="Serrano A."/>
            <person name="Henrissat B."/>
            <person name="Drula E."/>
            <person name="Hughes K.W."/>
            <person name="Mata J.L."/>
            <person name="Ishikawa N.K."/>
            <person name="Vargas-Isla R."/>
            <person name="Ushijima S."/>
            <person name="Smith C.A."/>
            <person name="Ahrendt S."/>
            <person name="Andreopoulos W."/>
            <person name="He G."/>
            <person name="Labutti K."/>
            <person name="Lipzen A."/>
            <person name="Ng V."/>
            <person name="Sandor L."/>
            <person name="Barry K."/>
            <person name="Martinez A.T."/>
            <person name="Xiao Y."/>
            <person name="Gibbons J.G."/>
            <person name="Terashima K."/>
            <person name="Hibbett D.S."/>
            <person name="Grigoriev I.V."/>
        </authorList>
    </citation>
    <scope>NUCLEOTIDE SEQUENCE</scope>
    <source>
        <strain evidence="2">TFB9207</strain>
    </source>
</reference>